<feature type="transmembrane region" description="Helical" evidence="2">
    <location>
        <begin position="344"/>
        <end position="361"/>
    </location>
</feature>
<dbReference type="GO" id="GO:0003677">
    <property type="term" value="F:DNA binding"/>
    <property type="evidence" value="ECO:0007669"/>
    <property type="project" value="UniProtKB-KW"/>
</dbReference>
<feature type="transmembrane region" description="Helical" evidence="2">
    <location>
        <begin position="291"/>
        <end position="309"/>
    </location>
</feature>
<dbReference type="SMART" id="SM00850">
    <property type="entry name" value="LytTR"/>
    <property type="match status" value="1"/>
</dbReference>
<accession>A0A2K8MGE8</accession>
<feature type="domain" description="HTH LytTR-type" evidence="3">
    <location>
        <begin position="407"/>
        <end position="510"/>
    </location>
</feature>
<protein>
    <submittedName>
        <fullName evidence="4">DNA-binding response regulator</fullName>
    </submittedName>
</protein>
<dbReference type="PROSITE" id="PS50930">
    <property type="entry name" value="HTH_LYTTR"/>
    <property type="match status" value="1"/>
</dbReference>
<feature type="transmembrane region" description="Helical" evidence="2">
    <location>
        <begin position="198"/>
        <end position="221"/>
    </location>
</feature>
<evidence type="ECO:0000256" key="2">
    <source>
        <dbReference type="SAM" id="Phobius"/>
    </source>
</evidence>
<feature type="transmembrane region" description="Helical" evidence="2">
    <location>
        <begin position="367"/>
        <end position="384"/>
    </location>
</feature>
<dbReference type="AlphaFoldDB" id="A0A2K8MGE8"/>
<evidence type="ECO:0000256" key="1">
    <source>
        <dbReference type="SAM" id="MobiDB-lite"/>
    </source>
</evidence>
<dbReference type="InterPro" id="IPR007492">
    <property type="entry name" value="LytTR_DNA-bd_dom"/>
</dbReference>
<keyword evidence="4" id="KW-0238">DNA-binding</keyword>
<dbReference type="Gene3D" id="2.40.50.1020">
    <property type="entry name" value="LytTr DNA-binding domain"/>
    <property type="match status" value="1"/>
</dbReference>
<dbReference type="Proteomes" id="UP000229081">
    <property type="component" value="Chromosome"/>
</dbReference>
<reference evidence="4 5" key="1">
    <citation type="submission" date="2017-11" db="EMBL/GenBank/DDBJ databases">
        <title>Complete genome sequence of Sphingomonas sp. Strain Cra20, a psychrotolerant potential plant growth promoting rhizobacteria.</title>
        <authorList>
            <person name="Luo Y."/>
        </authorList>
    </citation>
    <scope>NUCLEOTIDE SEQUENCE [LARGE SCALE GENOMIC DNA]</scope>
    <source>
        <strain evidence="4 5">Cra20</strain>
    </source>
</reference>
<proteinExistence type="predicted"/>
<keyword evidence="2" id="KW-0812">Transmembrane</keyword>
<keyword evidence="5" id="KW-1185">Reference proteome</keyword>
<feature type="transmembrane region" description="Helical" evidence="2">
    <location>
        <begin position="266"/>
        <end position="284"/>
    </location>
</feature>
<dbReference type="OrthoDB" id="7028951at2"/>
<gene>
    <name evidence="4" type="ORF">CVN68_14115</name>
</gene>
<dbReference type="Pfam" id="PF04397">
    <property type="entry name" value="LytTR"/>
    <property type="match status" value="1"/>
</dbReference>
<name>A0A2K8MGE8_9SPHN</name>
<feature type="transmembrane region" description="Helical" evidence="2">
    <location>
        <begin position="228"/>
        <end position="246"/>
    </location>
</feature>
<dbReference type="PANTHER" id="PTHR37299:SF1">
    <property type="entry name" value="STAGE 0 SPORULATION PROTEIN A HOMOLOG"/>
    <property type="match status" value="1"/>
</dbReference>
<evidence type="ECO:0000313" key="4">
    <source>
        <dbReference type="EMBL" id="ATY32955.1"/>
    </source>
</evidence>
<dbReference type="GO" id="GO:0000156">
    <property type="term" value="F:phosphorelay response regulator activity"/>
    <property type="evidence" value="ECO:0007669"/>
    <property type="project" value="InterPro"/>
</dbReference>
<dbReference type="PANTHER" id="PTHR37299">
    <property type="entry name" value="TRANSCRIPTIONAL REGULATOR-RELATED"/>
    <property type="match status" value="1"/>
</dbReference>
<keyword evidence="2" id="KW-0472">Membrane</keyword>
<evidence type="ECO:0000259" key="3">
    <source>
        <dbReference type="PROSITE" id="PS50930"/>
    </source>
</evidence>
<sequence>MWIMPTAEPSAPPAASPLRSMASGHRRTAVHLGEPRPRESRMWRILLLSVLLLGLATPVRAEDMPWQACHGAVGPAGPVLSDCHPIQDFVDPQGRELWIRSAVSPPTDARPRVLYMAGVASSEAWLNGQRLGVNGHPGASARAEVPGRYQAIFPIREVVWRPDGNMLVLHLSSFHGGLRFARPMSAIEIGPYPYPGRIAPLAVTFVAAGALLAAAFGFGVIHAMRRTGSSLALAAMAGVASLQAIVESLRTLFDYSYPLHAWRLSTIWVLAATFAILLVTYVAARFLPKARGLMVGLALGVVAATALLPGFDAKTVWALILGVALAAVPAAAGVRRRIPGARPSLAWLALFLALALAFPRWLADLSYFLLAAGLVLPVLMVEVVRLGRDDRGREAALTRAVSRPDRLTVASARGVELVPTAEILAVMGADDYVELRLVGGRSLLHAARLDSLATQLPASFLRVHRSVIANLAQVQRLERDGDRWWLHLSEGAPVPVSRSRQPALREALDVPLPVAVVAA</sequence>
<dbReference type="InterPro" id="IPR046947">
    <property type="entry name" value="LytR-like"/>
</dbReference>
<feature type="transmembrane region" description="Helical" evidence="2">
    <location>
        <begin position="315"/>
        <end position="332"/>
    </location>
</feature>
<feature type="region of interest" description="Disordered" evidence="1">
    <location>
        <begin position="1"/>
        <end position="20"/>
    </location>
</feature>
<keyword evidence="2" id="KW-1133">Transmembrane helix</keyword>
<organism evidence="4 5">
    <name type="scientific">Sphingomonas psychrotolerans</name>
    <dbReference type="NCBI Taxonomy" id="1327635"/>
    <lineage>
        <taxon>Bacteria</taxon>
        <taxon>Pseudomonadati</taxon>
        <taxon>Pseudomonadota</taxon>
        <taxon>Alphaproteobacteria</taxon>
        <taxon>Sphingomonadales</taxon>
        <taxon>Sphingomonadaceae</taxon>
        <taxon>Sphingomonas</taxon>
    </lineage>
</organism>
<dbReference type="KEGG" id="sphc:CVN68_14115"/>
<dbReference type="EMBL" id="CP024923">
    <property type="protein sequence ID" value="ATY32955.1"/>
    <property type="molecule type" value="Genomic_DNA"/>
</dbReference>
<evidence type="ECO:0000313" key="5">
    <source>
        <dbReference type="Proteomes" id="UP000229081"/>
    </source>
</evidence>